<evidence type="ECO:0000313" key="1">
    <source>
        <dbReference type="EMBL" id="OJJ34080.1"/>
    </source>
</evidence>
<dbReference type="VEuPathDB" id="FungiDB:ASPWEDRAFT_173513"/>
<proteinExistence type="predicted"/>
<accession>A0A1L9RGM9</accession>
<protein>
    <submittedName>
        <fullName evidence="1">Uncharacterized protein</fullName>
    </submittedName>
</protein>
<dbReference type="EMBL" id="KV878213">
    <property type="protein sequence ID" value="OJJ34080.1"/>
    <property type="molecule type" value="Genomic_DNA"/>
</dbReference>
<dbReference type="GeneID" id="63746929"/>
<dbReference type="RefSeq" id="XP_040687756.1">
    <property type="nucleotide sequence ID" value="XM_040831081.1"/>
</dbReference>
<reference evidence="2" key="1">
    <citation type="journal article" date="2017" name="Genome Biol.">
        <title>Comparative genomics reveals high biological diversity and specific adaptations in the industrially and medically important fungal genus Aspergillus.</title>
        <authorList>
            <person name="de Vries R.P."/>
            <person name="Riley R."/>
            <person name="Wiebenga A."/>
            <person name="Aguilar-Osorio G."/>
            <person name="Amillis S."/>
            <person name="Uchima C.A."/>
            <person name="Anderluh G."/>
            <person name="Asadollahi M."/>
            <person name="Askin M."/>
            <person name="Barry K."/>
            <person name="Battaglia E."/>
            <person name="Bayram O."/>
            <person name="Benocci T."/>
            <person name="Braus-Stromeyer S.A."/>
            <person name="Caldana C."/>
            <person name="Canovas D."/>
            <person name="Cerqueira G.C."/>
            <person name="Chen F."/>
            <person name="Chen W."/>
            <person name="Choi C."/>
            <person name="Clum A."/>
            <person name="Dos Santos R.A."/>
            <person name="Damasio A.R."/>
            <person name="Diallinas G."/>
            <person name="Emri T."/>
            <person name="Fekete E."/>
            <person name="Flipphi M."/>
            <person name="Freyberg S."/>
            <person name="Gallo A."/>
            <person name="Gournas C."/>
            <person name="Habgood R."/>
            <person name="Hainaut M."/>
            <person name="Harispe M.L."/>
            <person name="Henrissat B."/>
            <person name="Hilden K.S."/>
            <person name="Hope R."/>
            <person name="Hossain A."/>
            <person name="Karabika E."/>
            <person name="Karaffa L."/>
            <person name="Karanyi Z."/>
            <person name="Krasevec N."/>
            <person name="Kuo A."/>
            <person name="Kusch H."/>
            <person name="LaButti K."/>
            <person name="Lagendijk E.L."/>
            <person name="Lapidus A."/>
            <person name="Levasseur A."/>
            <person name="Lindquist E."/>
            <person name="Lipzen A."/>
            <person name="Logrieco A.F."/>
            <person name="MacCabe A."/>
            <person name="Maekelae M.R."/>
            <person name="Malavazi I."/>
            <person name="Melin P."/>
            <person name="Meyer V."/>
            <person name="Mielnichuk N."/>
            <person name="Miskei M."/>
            <person name="Molnar A.P."/>
            <person name="Mule G."/>
            <person name="Ngan C.Y."/>
            <person name="Orejas M."/>
            <person name="Orosz E."/>
            <person name="Ouedraogo J.P."/>
            <person name="Overkamp K.M."/>
            <person name="Park H.-S."/>
            <person name="Perrone G."/>
            <person name="Piumi F."/>
            <person name="Punt P.J."/>
            <person name="Ram A.F."/>
            <person name="Ramon A."/>
            <person name="Rauscher S."/>
            <person name="Record E."/>
            <person name="Riano-Pachon D.M."/>
            <person name="Robert V."/>
            <person name="Roehrig J."/>
            <person name="Ruller R."/>
            <person name="Salamov A."/>
            <person name="Salih N.S."/>
            <person name="Samson R.A."/>
            <person name="Sandor E."/>
            <person name="Sanguinetti M."/>
            <person name="Schuetze T."/>
            <person name="Sepcic K."/>
            <person name="Shelest E."/>
            <person name="Sherlock G."/>
            <person name="Sophianopoulou V."/>
            <person name="Squina F.M."/>
            <person name="Sun H."/>
            <person name="Susca A."/>
            <person name="Todd R.B."/>
            <person name="Tsang A."/>
            <person name="Unkles S.E."/>
            <person name="van de Wiele N."/>
            <person name="van Rossen-Uffink D."/>
            <person name="Oliveira J.V."/>
            <person name="Vesth T.C."/>
            <person name="Visser J."/>
            <person name="Yu J.-H."/>
            <person name="Zhou M."/>
            <person name="Andersen M.R."/>
            <person name="Archer D.B."/>
            <person name="Baker S.E."/>
            <person name="Benoit I."/>
            <person name="Brakhage A.A."/>
            <person name="Braus G.H."/>
            <person name="Fischer R."/>
            <person name="Frisvad J.C."/>
            <person name="Goldman G.H."/>
            <person name="Houbraken J."/>
            <person name="Oakley B."/>
            <person name="Pocsi I."/>
            <person name="Scazzocchio C."/>
            <person name="Seiboth B."/>
            <person name="vanKuyk P.A."/>
            <person name="Wortman J."/>
            <person name="Dyer P.S."/>
            <person name="Grigoriev I.V."/>
        </authorList>
    </citation>
    <scope>NUCLEOTIDE SEQUENCE [LARGE SCALE GENOMIC DNA]</scope>
    <source>
        <strain evidence="2">DTO 134E9</strain>
    </source>
</reference>
<keyword evidence="2" id="KW-1185">Reference proteome</keyword>
<name>A0A1L9RGM9_ASPWE</name>
<sequence length="126" mass="13964">MQTAAAKPTFWVLVTPEQATRLTDSDNITMLEFWKGPAWLKTRGTEGDDRCALLPKNEYSARLPWQPSYAHPQKTSRSPSGLEERYIRVGIGGAGNKRKSCSPFLTALQALSDWIESAEFGCVMAA</sequence>
<organism evidence="1 2">
    <name type="scientific">Aspergillus wentii DTO 134E9</name>
    <dbReference type="NCBI Taxonomy" id="1073089"/>
    <lineage>
        <taxon>Eukaryota</taxon>
        <taxon>Fungi</taxon>
        <taxon>Dikarya</taxon>
        <taxon>Ascomycota</taxon>
        <taxon>Pezizomycotina</taxon>
        <taxon>Eurotiomycetes</taxon>
        <taxon>Eurotiomycetidae</taxon>
        <taxon>Eurotiales</taxon>
        <taxon>Aspergillaceae</taxon>
        <taxon>Aspergillus</taxon>
        <taxon>Aspergillus subgen. Cremei</taxon>
    </lineage>
</organism>
<dbReference type="Proteomes" id="UP000184383">
    <property type="component" value="Unassembled WGS sequence"/>
</dbReference>
<dbReference type="OrthoDB" id="4300252at2759"/>
<dbReference type="AlphaFoldDB" id="A0A1L9RGM9"/>
<gene>
    <name evidence="1" type="ORF">ASPWEDRAFT_173513</name>
</gene>
<evidence type="ECO:0000313" key="2">
    <source>
        <dbReference type="Proteomes" id="UP000184383"/>
    </source>
</evidence>